<dbReference type="PRINTS" id="PR00053">
    <property type="entry name" value="FORKHEAD"/>
</dbReference>
<dbReference type="SMART" id="SM00339">
    <property type="entry name" value="FH"/>
    <property type="match status" value="1"/>
</dbReference>
<dbReference type="HOGENOM" id="CLU_470578_0_0_1"/>
<feature type="compositionally biased region" description="Polar residues" evidence="6">
    <location>
        <begin position="208"/>
        <end position="218"/>
    </location>
</feature>
<dbReference type="PROSITE" id="PS50039">
    <property type="entry name" value="FORK_HEAD_3"/>
    <property type="match status" value="1"/>
</dbReference>
<feature type="domain" description="Fork-head" evidence="7">
    <location>
        <begin position="457"/>
        <end position="532"/>
    </location>
</feature>
<dbReference type="GO" id="GO:0005634">
    <property type="term" value="C:nucleus"/>
    <property type="evidence" value="ECO:0007669"/>
    <property type="project" value="UniProtKB-SubCell"/>
</dbReference>
<dbReference type="InterPro" id="IPR001766">
    <property type="entry name" value="Fork_head_dom"/>
</dbReference>
<evidence type="ECO:0000313" key="9">
    <source>
        <dbReference type="Proteomes" id="UP000007875"/>
    </source>
</evidence>
<comment type="subcellular location">
    <subcellularLocation>
        <location evidence="5">Nucleus</location>
    </subcellularLocation>
</comment>
<dbReference type="Gene3D" id="1.10.10.10">
    <property type="entry name" value="Winged helix-like DNA-binding domain superfamily/Winged helix DNA-binding domain"/>
    <property type="match status" value="1"/>
</dbReference>
<accession>H2Z827</accession>
<keyword evidence="9" id="KW-1185">Reference proteome</keyword>
<evidence type="ECO:0000256" key="6">
    <source>
        <dbReference type="SAM" id="MobiDB-lite"/>
    </source>
</evidence>
<dbReference type="CDD" id="cd00059">
    <property type="entry name" value="FH_FOX"/>
    <property type="match status" value="1"/>
</dbReference>
<feature type="DNA-binding region" description="Fork-head" evidence="5">
    <location>
        <begin position="457"/>
        <end position="532"/>
    </location>
</feature>
<evidence type="ECO:0000256" key="4">
    <source>
        <dbReference type="ARBA" id="ARBA00023242"/>
    </source>
</evidence>
<dbReference type="AlphaFoldDB" id="H2Z827"/>
<dbReference type="GO" id="GO:1990837">
    <property type="term" value="F:sequence-specific double-stranded DNA binding"/>
    <property type="evidence" value="ECO:0007669"/>
    <property type="project" value="TreeGrafter"/>
</dbReference>
<feature type="region of interest" description="Disordered" evidence="6">
    <location>
        <begin position="196"/>
        <end position="218"/>
    </location>
</feature>
<dbReference type="Ensembl" id="ENSCSAVT00000013897.1">
    <property type="protein sequence ID" value="ENSCSAVP00000013739.1"/>
    <property type="gene ID" value="ENSCSAVG00000008056.1"/>
</dbReference>
<evidence type="ECO:0000256" key="3">
    <source>
        <dbReference type="ARBA" id="ARBA00023163"/>
    </source>
</evidence>
<feature type="compositionally biased region" description="Polar residues" evidence="6">
    <location>
        <begin position="313"/>
        <end position="333"/>
    </location>
</feature>
<evidence type="ECO:0000256" key="5">
    <source>
        <dbReference type="PROSITE-ProRule" id="PRU00089"/>
    </source>
</evidence>
<evidence type="ECO:0000259" key="7">
    <source>
        <dbReference type="PROSITE" id="PS50039"/>
    </source>
</evidence>
<dbReference type="InterPro" id="IPR036388">
    <property type="entry name" value="WH-like_DNA-bd_sf"/>
</dbReference>
<dbReference type="Pfam" id="PF00250">
    <property type="entry name" value="Forkhead"/>
    <property type="match status" value="1"/>
</dbReference>
<keyword evidence="3" id="KW-0804">Transcription</keyword>
<reference evidence="9" key="1">
    <citation type="submission" date="2003-08" db="EMBL/GenBank/DDBJ databases">
        <authorList>
            <person name="Birren B."/>
            <person name="Nusbaum C."/>
            <person name="Abebe A."/>
            <person name="Abouelleil A."/>
            <person name="Adekoya E."/>
            <person name="Ait-zahra M."/>
            <person name="Allen N."/>
            <person name="Allen T."/>
            <person name="An P."/>
            <person name="Anderson M."/>
            <person name="Anderson S."/>
            <person name="Arachchi H."/>
            <person name="Armbruster J."/>
            <person name="Bachantsang P."/>
            <person name="Baldwin J."/>
            <person name="Barry A."/>
            <person name="Bayul T."/>
            <person name="Blitshsteyn B."/>
            <person name="Bloom T."/>
            <person name="Blye J."/>
            <person name="Boguslavskiy L."/>
            <person name="Borowsky M."/>
            <person name="Boukhgalter B."/>
            <person name="Brunache A."/>
            <person name="Butler J."/>
            <person name="Calixte N."/>
            <person name="Calvo S."/>
            <person name="Camarata J."/>
            <person name="Campo K."/>
            <person name="Chang J."/>
            <person name="Cheshatsang Y."/>
            <person name="Citroen M."/>
            <person name="Collymore A."/>
            <person name="Considine T."/>
            <person name="Cook A."/>
            <person name="Cooke P."/>
            <person name="Corum B."/>
            <person name="Cuomo C."/>
            <person name="David R."/>
            <person name="Dawoe T."/>
            <person name="Degray S."/>
            <person name="Dodge S."/>
            <person name="Dooley K."/>
            <person name="Dorje P."/>
            <person name="Dorjee K."/>
            <person name="Dorris L."/>
            <person name="Duffey N."/>
            <person name="Dupes A."/>
            <person name="Elkins T."/>
            <person name="Engels R."/>
            <person name="Erickson J."/>
            <person name="Farina A."/>
            <person name="Faro S."/>
            <person name="Ferreira P."/>
            <person name="Fischer H."/>
            <person name="Fitzgerald M."/>
            <person name="Foley K."/>
            <person name="Gage D."/>
            <person name="Galagan J."/>
            <person name="Gearin G."/>
            <person name="Gnerre S."/>
            <person name="Gnirke A."/>
            <person name="Goyette A."/>
            <person name="Graham J."/>
            <person name="Grandbois E."/>
            <person name="Gyaltsen K."/>
            <person name="Hafez N."/>
            <person name="Hagopian D."/>
            <person name="Hagos B."/>
            <person name="Hall J."/>
            <person name="Hatcher B."/>
            <person name="Heller A."/>
            <person name="Higgins H."/>
            <person name="Honan T."/>
            <person name="Horn A."/>
            <person name="Houde N."/>
            <person name="Hughes L."/>
            <person name="Hulme W."/>
            <person name="Husby E."/>
            <person name="Iliev I."/>
            <person name="Jaffe D."/>
            <person name="Jones C."/>
            <person name="Kamal M."/>
            <person name="Kamat A."/>
            <person name="Kamvysselis M."/>
            <person name="Karlsson E."/>
            <person name="Kells C."/>
            <person name="Kieu A."/>
            <person name="Kisner P."/>
            <person name="Kodira C."/>
            <person name="Kulbokas E."/>
            <person name="Labutti K."/>
            <person name="Lama D."/>
            <person name="Landers T."/>
            <person name="Leger J."/>
            <person name="Levine S."/>
            <person name="Lewis D."/>
            <person name="Lewis T."/>
            <person name="Lindblad-toh K."/>
            <person name="Liu X."/>
            <person name="Lokyitsang T."/>
            <person name="Lokyitsang Y."/>
            <person name="Lucien O."/>
            <person name="Lui A."/>
            <person name="Ma L.J."/>
            <person name="Mabbitt R."/>
            <person name="Macdonald J."/>
            <person name="Maclean C."/>
            <person name="Major J."/>
            <person name="Manning J."/>
            <person name="Marabella R."/>
            <person name="Maru K."/>
            <person name="Matthews C."/>
            <person name="Mauceli E."/>
            <person name="Mccarthy M."/>
            <person name="Mcdonough S."/>
            <person name="Mcghee T."/>
            <person name="Meldrim J."/>
            <person name="Meneus L."/>
            <person name="Mesirov J."/>
            <person name="Mihalev A."/>
            <person name="Mihova T."/>
            <person name="Mikkelsen T."/>
            <person name="Mlenga V."/>
            <person name="Moru K."/>
            <person name="Mozes J."/>
            <person name="Mulrain L."/>
            <person name="Munson G."/>
            <person name="Naylor J."/>
            <person name="Newes C."/>
            <person name="Nguyen C."/>
            <person name="Nguyen N."/>
            <person name="Nguyen T."/>
            <person name="Nicol R."/>
            <person name="Nielsen C."/>
            <person name="Nizzari M."/>
            <person name="Norbu C."/>
            <person name="Norbu N."/>
            <person name="O'donnell P."/>
            <person name="Okoawo O."/>
            <person name="O'leary S."/>
            <person name="Omotosho B."/>
            <person name="O'neill K."/>
            <person name="Osman S."/>
            <person name="Parker S."/>
            <person name="Perrin D."/>
            <person name="Phunkhang P."/>
            <person name="Piqani B."/>
            <person name="Purcell S."/>
            <person name="Rachupka T."/>
            <person name="Ramasamy U."/>
            <person name="Rameau R."/>
            <person name="Ray V."/>
            <person name="Raymond C."/>
            <person name="Retta R."/>
            <person name="Richardson S."/>
            <person name="Rise C."/>
            <person name="Rodriguez J."/>
            <person name="Rogers J."/>
            <person name="Rogov P."/>
            <person name="Rutman M."/>
            <person name="Schupbach R."/>
            <person name="Seaman C."/>
            <person name="Settipalli S."/>
            <person name="Sharpe T."/>
            <person name="Sheridan J."/>
            <person name="Sherpa N."/>
            <person name="Shi J."/>
            <person name="Smirnov S."/>
            <person name="Smith C."/>
            <person name="Sougnez C."/>
            <person name="Spencer B."/>
            <person name="Stalker J."/>
            <person name="Stange-thomann N."/>
            <person name="Stavropoulos S."/>
            <person name="Stetson K."/>
            <person name="Stone C."/>
            <person name="Stone S."/>
            <person name="Stubbs M."/>
            <person name="Talamas J."/>
            <person name="Tchuinga P."/>
            <person name="Tenzing P."/>
            <person name="Tesfaye S."/>
            <person name="Theodore J."/>
            <person name="Thoulutsang Y."/>
            <person name="Topham K."/>
            <person name="Towey S."/>
            <person name="Tsamla T."/>
            <person name="Tsomo N."/>
            <person name="Vallee D."/>
            <person name="Vassiliev H."/>
            <person name="Venkataraman V."/>
            <person name="Vinson J."/>
            <person name="Vo A."/>
            <person name="Wade C."/>
            <person name="Wang S."/>
            <person name="Wangchuk T."/>
            <person name="Wangdi T."/>
            <person name="Whittaker C."/>
            <person name="Wilkinson J."/>
            <person name="Wu Y."/>
            <person name="Wyman D."/>
            <person name="Yadav S."/>
            <person name="Yang S."/>
            <person name="Yang X."/>
            <person name="Yeager S."/>
            <person name="Yee E."/>
            <person name="Young G."/>
            <person name="Zainoun J."/>
            <person name="Zembeck L."/>
            <person name="Zimmer A."/>
            <person name="Zody M."/>
            <person name="Lander E."/>
        </authorList>
    </citation>
    <scope>NUCLEOTIDE SEQUENCE [LARGE SCALE GENOMIC DNA]</scope>
</reference>
<feature type="region of interest" description="Disordered" evidence="6">
    <location>
        <begin position="313"/>
        <end position="336"/>
    </location>
</feature>
<keyword evidence="1" id="KW-0805">Transcription regulation</keyword>
<dbReference type="Proteomes" id="UP000007875">
    <property type="component" value="Unassembled WGS sequence"/>
</dbReference>
<dbReference type="PROSITE" id="PS00658">
    <property type="entry name" value="FORK_HEAD_2"/>
    <property type="match status" value="1"/>
</dbReference>
<organism evidence="8 9">
    <name type="scientific">Ciona savignyi</name>
    <name type="common">Pacific transparent sea squirt</name>
    <dbReference type="NCBI Taxonomy" id="51511"/>
    <lineage>
        <taxon>Eukaryota</taxon>
        <taxon>Metazoa</taxon>
        <taxon>Chordata</taxon>
        <taxon>Tunicata</taxon>
        <taxon>Ascidiacea</taxon>
        <taxon>Phlebobranchia</taxon>
        <taxon>Cionidae</taxon>
        <taxon>Ciona</taxon>
    </lineage>
</organism>
<dbReference type="InterPro" id="IPR036390">
    <property type="entry name" value="WH_DNA-bd_sf"/>
</dbReference>
<dbReference type="PANTHER" id="PTHR46789">
    <property type="entry name" value="FORKHEAD BOX PROTEIN R1"/>
    <property type="match status" value="1"/>
</dbReference>
<dbReference type="InterPro" id="IPR052328">
    <property type="entry name" value="FOX_transcription_regulators"/>
</dbReference>
<evidence type="ECO:0000256" key="1">
    <source>
        <dbReference type="ARBA" id="ARBA00023015"/>
    </source>
</evidence>
<dbReference type="InterPro" id="IPR030456">
    <property type="entry name" value="TF_fork_head_CS_2"/>
</dbReference>
<evidence type="ECO:0000313" key="8">
    <source>
        <dbReference type="Ensembl" id="ENSCSAVP00000013739.1"/>
    </source>
</evidence>
<dbReference type="OMA" id="PYYAYAN"/>
<dbReference type="SUPFAM" id="SSF46785">
    <property type="entry name" value="Winged helix' DNA-binding domain"/>
    <property type="match status" value="1"/>
</dbReference>
<protein>
    <recommendedName>
        <fullName evidence="7">Fork-head domain-containing protein</fullName>
    </recommendedName>
</protein>
<dbReference type="InParanoid" id="H2Z827"/>
<name>H2Z827_CIOSA</name>
<dbReference type="GO" id="GO:0003700">
    <property type="term" value="F:DNA-binding transcription factor activity"/>
    <property type="evidence" value="ECO:0007669"/>
    <property type="project" value="InterPro"/>
</dbReference>
<dbReference type="STRING" id="51511.ENSCSAVP00000013739"/>
<sequence>MVLSVKSKLSCATVAVTKAGRTVTSVEKWKTDWFHEVSDLFHLTTDQVAPGLLATKPTLERARALESKAKLNTVLSLIERYIKSSIHSAPSILKNTNSNNVSTLSVVQSQNKQSPGGWMPWMMVDPNEVCPVDYHHQRTEMKKTWNIEEAVELLTADDVNTADLLSGPLTPDDSFSDSDDYISKFFPSITNMRSYESLKPVRPPPHYSVTSKVGTNTHGHANKKIRHELMENSETNMEILEIDRKRKRSDEIGNLHAIDSPKRPEANRVIIATSDGKRISVSRPVHGRKVLPHSRLLPGPNVLLKRLKLNAENTQQKQRSVSTDASANENTPSIVHKLGEPIRVRHASLQSPGPEEERQPISGCRLVTDQFDTIDFNSLFGFDDDGILPDDITVTSEATQFPPLTKVSSEEALHMFGHCNGILKEIEPQNKPKRKYTKKPKLNLKIPGCENEKELVKPPLPYNQLIYLAFKHASSTQLTVRQIYKFVTTRFPYYAYANLNWQNAIRHQLCCSHHYQKILLQQNDNACDKQGKYAWEITDQYSLAKLDEDLITHLEKDGILEKMKLATSQDTGDFEELFGE</sequence>
<keyword evidence="2 5" id="KW-0238">DNA-binding</keyword>
<reference evidence="8" key="2">
    <citation type="submission" date="2025-08" db="UniProtKB">
        <authorList>
            <consortium name="Ensembl"/>
        </authorList>
    </citation>
    <scope>IDENTIFICATION</scope>
</reference>
<keyword evidence="4 5" id="KW-0539">Nucleus</keyword>
<reference evidence="8" key="3">
    <citation type="submission" date="2025-09" db="UniProtKB">
        <authorList>
            <consortium name="Ensembl"/>
        </authorList>
    </citation>
    <scope>IDENTIFICATION</scope>
</reference>
<dbReference type="GeneTree" id="ENSGT00930000152204"/>
<proteinExistence type="predicted"/>
<dbReference type="eggNOG" id="KOG2294">
    <property type="taxonomic scope" value="Eukaryota"/>
</dbReference>
<evidence type="ECO:0000256" key="2">
    <source>
        <dbReference type="ARBA" id="ARBA00023125"/>
    </source>
</evidence>
<dbReference type="PANTHER" id="PTHR46789:SF2">
    <property type="entry name" value="FORKHEAD BOX PROTEIN R2"/>
    <property type="match status" value="1"/>
</dbReference>